<dbReference type="Proteomes" id="UP000190857">
    <property type="component" value="Unassembled WGS sequence"/>
</dbReference>
<gene>
    <name evidence="4" type="ORF">SAMN06309945_1969</name>
</gene>
<accession>A0A1T5K7I4</accession>
<dbReference type="EMBL" id="FUZP01000002">
    <property type="protein sequence ID" value="SKC59485.1"/>
    <property type="molecule type" value="Genomic_DNA"/>
</dbReference>
<keyword evidence="5" id="KW-1185">Reference proteome</keyword>
<dbReference type="InterPro" id="IPR016152">
    <property type="entry name" value="PTrfase/Anion_transptr"/>
</dbReference>
<sequence>MIRDKHERLLTYLARDGGWVTAGELSDVLGVTPRSVRSYVTQIKDEAAPLAPIRSGGEGYRIDREAYTQFVHTGAGDAETPRDRLYAIVRRLIDSPDGLDVYELAATLHVSDSTIEADLGRVRQLLSGETLRLGRAGSIVTLTGTETARRRLLSRMFREETERGMVELVAIQREFSAQTLGAFKTDLVQALTARGYYVNEYGIADVLLHIAIAVDRVSKHRDIETNAPQADLPPEGVGQDLHSLIQTHFEVDLGGAEIDYLAHLLGTRVITPGAEPAHAHAHEGDDYLDRYILETMRDITQAASEQYVVDLSDEDFLVRLSMHVQNLVRRAKDRSYSRNPLTKSIKSSFPMIYELAVYIASRLQERAAITVNDDEIAYIAMHVGAQLERQMYGDDLVTCTIVCPNYYDLHSLLLQRVEGSLGTELRVRQVVTRSDVDWSTIDTDLVLSTIEPPVPSPGVVVIQPFLTAGDIDRARREIAEIKRMRRRERIKGQLLKYFRVDLFFRNLTVADSDTMIRTLGERMVEASVVDQGYVEGALQRERMSSTAFTEALAVPHAMTMTATRTAIAISVNETPLSWGEYRVNVVAFIAFSAVDRGSFQSVFDQFVEVFSNRADVQRIVRNAVDFPSFIDELVHVIDA</sequence>
<dbReference type="InterPro" id="IPR011608">
    <property type="entry name" value="PRD"/>
</dbReference>
<dbReference type="InterPro" id="IPR050661">
    <property type="entry name" value="BglG_antiterminators"/>
</dbReference>
<dbReference type="SUPFAM" id="SSF63520">
    <property type="entry name" value="PTS-regulatory domain, PRD"/>
    <property type="match status" value="1"/>
</dbReference>
<protein>
    <submittedName>
        <fullName evidence="4">Transcriptional antiterminator, BglG family</fullName>
    </submittedName>
</protein>
<dbReference type="Pfam" id="PF00874">
    <property type="entry name" value="PRD"/>
    <property type="match status" value="1"/>
</dbReference>
<dbReference type="Gene3D" id="1.10.1790.10">
    <property type="entry name" value="PRD domain"/>
    <property type="match status" value="1"/>
</dbReference>
<reference evidence="4 5" key="1">
    <citation type="submission" date="2017-02" db="EMBL/GenBank/DDBJ databases">
        <authorList>
            <person name="Peterson S.W."/>
        </authorList>
    </citation>
    <scope>NUCLEOTIDE SEQUENCE [LARGE SCALE GENOMIC DNA]</scope>
    <source>
        <strain evidence="4 5">VKM Ac-2059</strain>
    </source>
</reference>
<name>A0A1T5K7I4_9MICO</name>
<dbReference type="InterPro" id="IPR036634">
    <property type="entry name" value="PRD_sf"/>
</dbReference>
<organism evidence="4 5">
    <name type="scientific">Okibacterium fritillariae</name>
    <dbReference type="NCBI Taxonomy" id="123320"/>
    <lineage>
        <taxon>Bacteria</taxon>
        <taxon>Bacillati</taxon>
        <taxon>Actinomycetota</taxon>
        <taxon>Actinomycetes</taxon>
        <taxon>Micrococcales</taxon>
        <taxon>Microbacteriaceae</taxon>
        <taxon>Okibacterium</taxon>
    </lineage>
</organism>
<dbReference type="GO" id="GO:0006355">
    <property type="term" value="P:regulation of DNA-templated transcription"/>
    <property type="evidence" value="ECO:0007669"/>
    <property type="project" value="InterPro"/>
</dbReference>
<dbReference type="STRING" id="123320.SAMN06309945_1969"/>
<dbReference type="InterPro" id="IPR036388">
    <property type="entry name" value="WH-like_DNA-bd_sf"/>
</dbReference>
<dbReference type="AlphaFoldDB" id="A0A1T5K7I4"/>
<dbReference type="Pfam" id="PF00359">
    <property type="entry name" value="PTS_EIIA_2"/>
    <property type="match status" value="1"/>
</dbReference>
<evidence type="ECO:0000256" key="1">
    <source>
        <dbReference type="ARBA" id="ARBA00022737"/>
    </source>
</evidence>
<dbReference type="SUPFAM" id="SSF55804">
    <property type="entry name" value="Phoshotransferase/anion transport protein"/>
    <property type="match status" value="1"/>
</dbReference>
<proteinExistence type="predicted"/>
<keyword evidence="1" id="KW-0677">Repeat</keyword>
<dbReference type="Gene3D" id="3.40.930.10">
    <property type="entry name" value="Mannitol-specific EII, Chain A"/>
    <property type="match status" value="1"/>
</dbReference>
<dbReference type="InterPro" id="IPR002178">
    <property type="entry name" value="PTS_EIIA_type-2_dom"/>
</dbReference>
<evidence type="ECO:0000313" key="5">
    <source>
        <dbReference type="Proteomes" id="UP000190857"/>
    </source>
</evidence>
<dbReference type="PROSITE" id="PS51094">
    <property type="entry name" value="PTS_EIIA_TYPE_2"/>
    <property type="match status" value="1"/>
</dbReference>
<evidence type="ECO:0000259" key="3">
    <source>
        <dbReference type="PROSITE" id="PS51372"/>
    </source>
</evidence>
<evidence type="ECO:0000313" key="4">
    <source>
        <dbReference type="EMBL" id="SKC59485.1"/>
    </source>
</evidence>
<feature type="domain" description="PRD" evidence="3">
    <location>
        <begin position="287"/>
        <end position="393"/>
    </location>
</feature>
<dbReference type="PANTHER" id="PTHR30185:SF12">
    <property type="entry name" value="TRANSCRIPTIONAL REGULATOR MANR"/>
    <property type="match status" value="1"/>
</dbReference>
<dbReference type="PANTHER" id="PTHR30185">
    <property type="entry name" value="CRYPTIC BETA-GLUCOSIDE BGL OPERON ANTITERMINATOR"/>
    <property type="match status" value="1"/>
</dbReference>
<dbReference type="PROSITE" id="PS51372">
    <property type="entry name" value="PRD_2"/>
    <property type="match status" value="1"/>
</dbReference>
<dbReference type="Gene3D" id="1.10.10.10">
    <property type="entry name" value="Winged helix-like DNA-binding domain superfamily/Winged helix DNA-binding domain"/>
    <property type="match status" value="1"/>
</dbReference>
<dbReference type="OrthoDB" id="3710983at2"/>
<dbReference type="RefSeq" id="WP_079728058.1">
    <property type="nucleotide sequence ID" value="NZ_FUZP01000002.1"/>
</dbReference>
<evidence type="ECO:0000259" key="2">
    <source>
        <dbReference type="PROSITE" id="PS51094"/>
    </source>
</evidence>
<feature type="domain" description="PTS EIIA type-2" evidence="2">
    <location>
        <begin position="496"/>
        <end position="639"/>
    </location>
</feature>